<evidence type="ECO:0000256" key="1">
    <source>
        <dbReference type="SAM" id="MobiDB-lite"/>
    </source>
</evidence>
<feature type="region of interest" description="Disordered" evidence="1">
    <location>
        <begin position="1"/>
        <end position="41"/>
    </location>
</feature>
<proteinExistence type="predicted"/>
<sequence length="80" mass="8999">MLGDAPRTHAETEASRTKASGSSLCQAGGSPRHHLLRQGAARCKQEQPKSACLVWHRNKPVWMFRQLLQLSRNLKLHSLE</sequence>
<evidence type="ECO:0000313" key="2">
    <source>
        <dbReference type="EMBL" id="EDM06354.1"/>
    </source>
</evidence>
<protein>
    <submittedName>
        <fullName evidence="2">RCG32811</fullName>
    </submittedName>
</protein>
<accession>A6HJZ9</accession>
<gene>
    <name evidence="2" type="ORF">rCG_32811</name>
</gene>
<dbReference type="AlphaFoldDB" id="A6HJZ9"/>
<reference evidence="2 3" key="1">
    <citation type="submission" date="2005-07" db="EMBL/GenBank/DDBJ databases">
        <authorList>
            <person name="Mural R.J."/>
            <person name="Li P.W."/>
            <person name="Adams M.D."/>
            <person name="Amanatides P.G."/>
            <person name="Baden-Tillson H."/>
            <person name="Barnstead M."/>
            <person name="Chin S.H."/>
            <person name="Dew I."/>
            <person name="Evans C.A."/>
            <person name="Ferriera S."/>
            <person name="Flanigan M."/>
            <person name="Fosler C."/>
            <person name="Glodek A."/>
            <person name="Gu Z."/>
            <person name="Holt R.A."/>
            <person name="Jennings D."/>
            <person name="Kraft C.L."/>
            <person name="Lu F."/>
            <person name="Nguyen T."/>
            <person name="Nusskern D.R."/>
            <person name="Pfannkoch C.M."/>
            <person name="Sitter C."/>
            <person name="Sutton G.G."/>
            <person name="Venter J.C."/>
            <person name="Wang Z."/>
            <person name="Woodage T."/>
            <person name="Zheng X.H."/>
            <person name="Zhong F."/>
        </authorList>
    </citation>
    <scope>NUCLEOTIDE SEQUENCE [LARGE SCALE GENOMIC DNA]</scope>
    <source>
        <strain>BN</strain>
        <strain evidence="3">Sprague-Dawley</strain>
    </source>
</reference>
<evidence type="ECO:0000313" key="3">
    <source>
        <dbReference type="Proteomes" id="UP000234681"/>
    </source>
</evidence>
<feature type="compositionally biased region" description="Basic and acidic residues" evidence="1">
    <location>
        <begin position="1"/>
        <end position="16"/>
    </location>
</feature>
<dbReference type="Proteomes" id="UP000234681">
    <property type="component" value="Chromosome 10"/>
</dbReference>
<organism evidence="2 3">
    <name type="scientific">Rattus norvegicus</name>
    <name type="common">Rat</name>
    <dbReference type="NCBI Taxonomy" id="10116"/>
    <lineage>
        <taxon>Eukaryota</taxon>
        <taxon>Metazoa</taxon>
        <taxon>Chordata</taxon>
        <taxon>Craniata</taxon>
        <taxon>Vertebrata</taxon>
        <taxon>Euteleostomi</taxon>
        <taxon>Mammalia</taxon>
        <taxon>Eutheria</taxon>
        <taxon>Euarchontoglires</taxon>
        <taxon>Glires</taxon>
        <taxon>Rodentia</taxon>
        <taxon>Myomorpha</taxon>
        <taxon>Muroidea</taxon>
        <taxon>Muridae</taxon>
        <taxon>Murinae</taxon>
        <taxon>Rattus</taxon>
    </lineage>
</organism>
<dbReference type="EMBL" id="CH473948">
    <property type="protein sequence ID" value="EDM06354.1"/>
    <property type="molecule type" value="Genomic_DNA"/>
</dbReference>
<name>A6HJZ9_RAT</name>